<dbReference type="PANTHER" id="PTHR13610">
    <property type="entry name" value="METHYLTRANSFERASE DOMAIN-CONTAINING PROTEIN"/>
    <property type="match status" value="1"/>
</dbReference>
<keyword evidence="3" id="KW-0949">S-adenosyl-L-methionine</keyword>
<dbReference type="CDD" id="cd02440">
    <property type="entry name" value="AdoMet_MTases"/>
    <property type="match status" value="1"/>
</dbReference>
<accession>A0A1F5YTY6</accession>
<protein>
    <recommendedName>
        <fullName evidence="5">Methyltransferase domain-containing protein</fullName>
    </recommendedName>
</protein>
<feature type="transmembrane region" description="Helical" evidence="4">
    <location>
        <begin position="6"/>
        <end position="28"/>
    </location>
</feature>
<keyword evidence="4" id="KW-0472">Membrane</keyword>
<keyword evidence="4" id="KW-1133">Transmembrane helix</keyword>
<dbReference type="STRING" id="1798371.A2W14_07415"/>
<keyword evidence="1" id="KW-0489">Methyltransferase</keyword>
<keyword evidence="4" id="KW-0812">Transmembrane</keyword>
<dbReference type="GO" id="GO:0016279">
    <property type="term" value="F:protein-lysine N-methyltransferase activity"/>
    <property type="evidence" value="ECO:0007669"/>
    <property type="project" value="InterPro"/>
</dbReference>
<name>A0A1F5YTY6_9BACT</name>
<dbReference type="SUPFAM" id="SSF53335">
    <property type="entry name" value="S-adenosyl-L-methionine-dependent methyltransferases"/>
    <property type="match status" value="1"/>
</dbReference>
<dbReference type="InterPro" id="IPR025714">
    <property type="entry name" value="Methyltranfer_dom"/>
</dbReference>
<evidence type="ECO:0000256" key="3">
    <source>
        <dbReference type="ARBA" id="ARBA00022691"/>
    </source>
</evidence>
<proteinExistence type="predicted"/>
<reference evidence="6 7" key="1">
    <citation type="journal article" date="2016" name="Nat. Commun.">
        <title>Thousands of microbial genomes shed light on interconnected biogeochemical processes in an aquifer system.</title>
        <authorList>
            <person name="Anantharaman K."/>
            <person name="Brown C.T."/>
            <person name="Hug L.A."/>
            <person name="Sharon I."/>
            <person name="Castelle C.J."/>
            <person name="Probst A.J."/>
            <person name="Thomas B.C."/>
            <person name="Singh A."/>
            <person name="Wilkins M.J."/>
            <person name="Karaoz U."/>
            <person name="Brodie E.L."/>
            <person name="Williams K.H."/>
            <person name="Hubbard S.S."/>
            <person name="Banfield J.F."/>
        </authorList>
    </citation>
    <scope>NUCLEOTIDE SEQUENCE [LARGE SCALE GENOMIC DNA]</scope>
</reference>
<evidence type="ECO:0000313" key="6">
    <source>
        <dbReference type="EMBL" id="OGG03382.1"/>
    </source>
</evidence>
<dbReference type="AlphaFoldDB" id="A0A1F5YTY6"/>
<feature type="domain" description="Methyltransferase" evidence="5">
    <location>
        <begin position="45"/>
        <end position="119"/>
    </location>
</feature>
<dbReference type="Proteomes" id="UP000176665">
    <property type="component" value="Unassembled WGS sequence"/>
</dbReference>
<evidence type="ECO:0000256" key="4">
    <source>
        <dbReference type="SAM" id="Phobius"/>
    </source>
</evidence>
<dbReference type="GO" id="GO:0032259">
    <property type="term" value="P:methylation"/>
    <property type="evidence" value="ECO:0007669"/>
    <property type="project" value="UniProtKB-KW"/>
</dbReference>
<dbReference type="Gene3D" id="3.40.50.150">
    <property type="entry name" value="Vaccinia Virus protein VP39"/>
    <property type="match status" value="1"/>
</dbReference>
<dbReference type="PANTHER" id="PTHR13610:SF9">
    <property type="entry name" value="FI06469P"/>
    <property type="match status" value="1"/>
</dbReference>
<sequence length="165" mass="18847">MVFFLINLIILLTVITVIIILIQGAIYVPSSNKAIETIITLSEVKKGDRVADLGSGDGRIVIEFAKKGAKVTGFEINPLLVLISRINMRKKRLEGNAVIYWKSYWGTDLSKFNIVTVFGIDYIMKRLKKKLKKELKPGSKLLINIFPFPNWEYIHKENGVYLYKI</sequence>
<dbReference type="EMBL" id="MFJA01000027">
    <property type="protein sequence ID" value="OGG03382.1"/>
    <property type="molecule type" value="Genomic_DNA"/>
</dbReference>
<evidence type="ECO:0000259" key="5">
    <source>
        <dbReference type="Pfam" id="PF13847"/>
    </source>
</evidence>
<evidence type="ECO:0000313" key="7">
    <source>
        <dbReference type="Proteomes" id="UP000176665"/>
    </source>
</evidence>
<organism evidence="6 7">
    <name type="scientific">Candidatus Gottesmanbacteria bacterium RBG_16_37_8</name>
    <dbReference type="NCBI Taxonomy" id="1798371"/>
    <lineage>
        <taxon>Bacteria</taxon>
        <taxon>Candidatus Gottesmaniibacteriota</taxon>
    </lineage>
</organism>
<evidence type="ECO:0000256" key="1">
    <source>
        <dbReference type="ARBA" id="ARBA00022603"/>
    </source>
</evidence>
<dbReference type="InterPro" id="IPR026170">
    <property type="entry name" value="FAM173A/B"/>
</dbReference>
<evidence type="ECO:0000256" key="2">
    <source>
        <dbReference type="ARBA" id="ARBA00022679"/>
    </source>
</evidence>
<keyword evidence="2" id="KW-0808">Transferase</keyword>
<comment type="caution">
    <text evidence="6">The sequence shown here is derived from an EMBL/GenBank/DDBJ whole genome shotgun (WGS) entry which is preliminary data.</text>
</comment>
<gene>
    <name evidence="6" type="ORF">A2W14_07415</name>
</gene>
<dbReference type="Pfam" id="PF13847">
    <property type="entry name" value="Methyltransf_31"/>
    <property type="match status" value="1"/>
</dbReference>
<dbReference type="InterPro" id="IPR029063">
    <property type="entry name" value="SAM-dependent_MTases_sf"/>
</dbReference>